<dbReference type="InterPro" id="IPR013324">
    <property type="entry name" value="RNA_pol_sigma_r3/r4-like"/>
</dbReference>
<organism evidence="1">
    <name type="scientific">Mariniphaga anaerophila</name>
    <dbReference type="NCBI Taxonomy" id="1484053"/>
    <lineage>
        <taxon>Bacteria</taxon>
        <taxon>Pseudomonadati</taxon>
        <taxon>Bacteroidota</taxon>
        <taxon>Bacteroidia</taxon>
        <taxon>Marinilabiliales</taxon>
        <taxon>Prolixibacteraceae</taxon>
        <taxon>Mariniphaga</taxon>
    </lineage>
</organism>
<dbReference type="Gene3D" id="1.10.10.10">
    <property type="entry name" value="Winged helix-like DNA-binding domain superfamily/Winged helix DNA-binding domain"/>
    <property type="match status" value="1"/>
</dbReference>
<gene>
    <name evidence="1" type="ORF">ENN90_10470</name>
</gene>
<name>A0A831LSH5_9BACT</name>
<protein>
    <submittedName>
        <fullName evidence="1">Sigma-70 family RNA polymerase sigma factor</fullName>
    </submittedName>
</protein>
<proteinExistence type="predicted"/>
<accession>A0A831LSH5</accession>
<comment type="caution">
    <text evidence="1">The sequence shown here is derived from an EMBL/GenBank/DDBJ whole genome shotgun (WGS) entry which is preliminary data.</text>
</comment>
<dbReference type="AlphaFoldDB" id="A0A831LSH5"/>
<sequence length="132" mass="15823">MASYSAVHEFDTYSFGLIYFREKYHDQLKPVADQALKKLSLQGLLENEFIQLEQYHTVEISVDYYEEEPDMLEMVQTTIELLGDPCKQLLELFYFEHHSWETIAYVMNYSSAAIARNQKYKCLERLREQLRY</sequence>
<dbReference type="InterPro" id="IPR036388">
    <property type="entry name" value="WH-like_DNA-bd_sf"/>
</dbReference>
<dbReference type="Proteomes" id="UP000886047">
    <property type="component" value="Unassembled WGS sequence"/>
</dbReference>
<evidence type="ECO:0000313" key="1">
    <source>
        <dbReference type="EMBL" id="HDR52022.1"/>
    </source>
</evidence>
<dbReference type="SUPFAM" id="SSF88659">
    <property type="entry name" value="Sigma3 and sigma4 domains of RNA polymerase sigma factors"/>
    <property type="match status" value="1"/>
</dbReference>
<reference evidence="1" key="1">
    <citation type="journal article" date="2020" name="mSystems">
        <title>Genome- and Community-Level Interaction Insights into Carbon Utilization and Element Cycling Functions of Hydrothermarchaeota in Hydrothermal Sediment.</title>
        <authorList>
            <person name="Zhou Z."/>
            <person name="Liu Y."/>
            <person name="Xu W."/>
            <person name="Pan J."/>
            <person name="Luo Z.H."/>
            <person name="Li M."/>
        </authorList>
    </citation>
    <scope>NUCLEOTIDE SEQUENCE [LARGE SCALE GENOMIC DNA]</scope>
    <source>
        <strain evidence="1">SpSt-1217</strain>
    </source>
</reference>
<dbReference type="EMBL" id="DSDK01000571">
    <property type="protein sequence ID" value="HDR52022.1"/>
    <property type="molecule type" value="Genomic_DNA"/>
</dbReference>